<organism evidence="2 3">
    <name type="scientific">Favolaschia claudopus</name>
    <dbReference type="NCBI Taxonomy" id="2862362"/>
    <lineage>
        <taxon>Eukaryota</taxon>
        <taxon>Fungi</taxon>
        <taxon>Dikarya</taxon>
        <taxon>Basidiomycota</taxon>
        <taxon>Agaricomycotina</taxon>
        <taxon>Agaricomycetes</taxon>
        <taxon>Agaricomycetidae</taxon>
        <taxon>Agaricales</taxon>
        <taxon>Marasmiineae</taxon>
        <taxon>Mycenaceae</taxon>
        <taxon>Favolaschia</taxon>
    </lineage>
</organism>
<name>A0AAV9Z6H3_9AGAR</name>
<comment type="caution">
    <text evidence="2">The sequence shown here is derived from an EMBL/GenBank/DDBJ whole genome shotgun (WGS) entry which is preliminary data.</text>
</comment>
<feature type="region of interest" description="Disordered" evidence="1">
    <location>
        <begin position="1"/>
        <end position="37"/>
    </location>
</feature>
<dbReference type="EMBL" id="JAWWNJ010000200">
    <property type="protein sequence ID" value="KAK6971941.1"/>
    <property type="molecule type" value="Genomic_DNA"/>
</dbReference>
<evidence type="ECO:0000313" key="3">
    <source>
        <dbReference type="Proteomes" id="UP001362999"/>
    </source>
</evidence>
<feature type="compositionally biased region" description="Basic and acidic residues" evidence="1">
    <location>
        <begin position="14"/>
        <end position="31"/>
    </location>
</feature>
<sequence length="217" mass="24446">MKNDKAEAAFVQRTDLDKAAQRPNKEHDRENGPQLQLAQRKLETINKAWKRDTHLQIRKKRTNKSAAAQRRNDTATGNSREIQYTQLPCEWNCKVAAVAGPRRGMRTKQHALQHSGIQTEILHPKTHGKFGVQAAAAHSGACGQNNMHCSTAAYRQKYCTRRPTGNSAYRPQRPTAEHADEIGTAAQRHTGRNTAPEDPREIRRTGRSGPQRSMRTK</sequence>
<dbReference type="Proteomes" id="UP001362999">
    <property type="component" value="Unassembled WGS sequence"/>
</dbReference>
<proteinExistence type="predicted"/>
<accession>A0AAV9Z6H3</accession>
<gene>
    <name evidence="2" type="ORF">R3P38DRAFT_2813256</name>
</gene>
<feature type="region of interest" description="Disordered" evidence="1">
    <location>
        <begin position="54"/>
        <end position="79"/>
    </location>
</feature>
<evidence type="ECO:0000256" key="1">
    <source>
        <dbReference type="SAM" id="MobiDB-lite"/>
    </source>
</evidence>
<feature type="compositionally biased region" description="Basic and acidic residues" evidence="1">
    <location>
        <begin position="195"/>
        <end position="204"/>
    </location>
</feature>
<protein>
    <submittedName>
        <fullName evidence="2">Uncharacterized protein</fullName>
    </submittedName>
</protein>
<feature type="region of interest" description="Disordered" evidence="1">
    <location>
        <begin position="163"/>
        <end position="217"/>
    </location>
</feature>
<dbReference type="AlphaFoldDB" id="A0AAV9Z6H3"/>
<feature type="compositionally biased region" description="Polar residues" evidence="1">
    <location>
        <begin position="208"/>
        <end position="217"/>
    </location>
</feature>
<evidence type="ECO:0000313" key="2">
    <source>
        <dbReference type="EMBL" id="KAK6971941.1"/>
    </source>
</evidence>
<keyword evidence="3" id="KW-1185">Reference proteome</keyword>
<reference evidence="2 3" key="1">
    <citation type="journal article" date="2024" name="J Genomics">
        <title>Draft genome sequencing and assembly of Favolaschia claudopus CIRM-BRFM 2984 isolated from oak limbs.</title>
        <authorList>
            <person name="Navarro D."/>
            <person name="Drula E."/>
            <person name="Chaduli D."/>
            <person name="Cazenave R."/>
            <person name="Ahrendt S."/>
            <person name="Wang J."/>
            <person name="Lipzen A."/>
            <person name="Daum C."/>
            <person name="Barry K."/>
            <person name="Grigoriev I.V."/>
            <person name="Favel A."/>
            <person name="Rosso M.N."/>
            <person name="Martin F."/>
        </authorList>
    </citation>
    <scope>NUCLEOTIDE SEQUENCE [LARGE SCALE GENOMIC DNA]</scope>
    <source>
        <strain evidence="2 3">CIRM-BRFM 2984</strain>
    </source>
</reference>